<organism evidence="1">
    <name type="scientific">invertebrate metagenome</name>
    <dbReference type="NCBI Taxonomy" id="1711999"/>
    <lineage>
        <taxon>unclassified sequences</taxon>
        <taxon>metagenomes</taxon>
        <taxon>organismal metagenomes</taxon>
    </lineage>
</organism>
<accession>A0A2H9T356</accession>
<proteinExistence type="predicted"/>
<gene>
    <name evidence="1" type="ORF">CI610_03410</name>
</gene>
<comment type="caution">
    <text evidence="1">The sequence shown here is derived from an EMBL/GenBank/DDBJ whole genome shotgun (WGS) entry which is preliminary data.</text>
</comment>
<protein>
    <submittedName>
        <fullName evidence="1">Uncharacterized protein</fullName>
    </submittedName>
</protein>
<evidence type="ECO:0000313" key="1">
    <source>
        <dbReference type="EMBL" id="PJE77663.1"/>
    </source>
</evidence>
<dbReference type="EMBL" id="NSIT01000439">
    <property type="protein sequence ID" value="PJE77663.1"/>
    <property type="molecule type" value="Genomic_DNA"/>
</dbReference>
<name>A0A2H9T356_9ZZZZ</name>
<sequence>MTSAITTGVLYPVTQLPMSTWLPETQNCYPSQKRQERLINAFLL</sequence>
<reference evidence="1" key="1">
    <citation type="journal article" date="2017" name="Appl. Environ. Microbiol.">
        <title>Molecular characterization of an Endozoicomonas-like organism causing infection in king scallop Pecten maximus L.</title>
        <authorList>
            <person name="Cano I."/>
            <person name="van Aerle R."/>
            <person name="Ross S."/>
            <person name="Verner-Jeffreys D.W."/>
            <person name="Paley R.K."/>
            <person name="Rimmer G."/>
            <person name="Ryder D."/>
            <person name="Hooper P."/>
            <person name="Stone D."/>
            <person name="Feist S.W."/>
        </authorList>
    </citation>
    <scope>NUCLEOTIDE SEQUENCE</scope>
</reference>
<dbReference type="AlphaFoldDB" id="A0A2H9T356"/>